<keyword evidence="2" id="KW-0378">Hydrolase</keyword>
<sequence length="298" mass="32441">MTAAEAMGTAPLAEVLDLLTERIVRYRIDDLTVLYCNKAWAVSNGGEPEDFLGLPLDSLLTAGEREGLFRQLGRLGPDTPFLKDNMTRVGANRWTEWTDLYLPGPDGAHVLAVGRDVTERREAELRLAASEERYRGLALRDELTGLANRRLLDELLTTALARTRRSATCLVVSYLDLDGFKPINDRHGHAVGDAVLEEVGRRLHATVRDADVIARVGGDEFVVVQECQPVQAGRTVARLRTLMVEPIVLADVTIRCGVSVGSIIAEPGQDAAALVAAADAAMYAVKRSHGSVRTAPHR</sequence>
<dbReference type="PANTHER" id="PTHR46663:SF4">
    <property type="entry name" value="DIGUANYLATE CYCLASE DGCT-RELATED"/>
    <property type="match status" value="1"/>
</dbReference>
<dbReference type="InterPro" id="IPR013656">
    <property type="entry name" value="PAS_4"/>
</dbReference>
<reference evidence="2" key="1">
    <citation type="submission" date="2016-10" db="EMBL/GenBank/DDBJ databases">
        <title>Sequence of Gallionella enrichment culture.</title>
        <authorList>
            <person name="Poehlein A."/>
            <person name="Muehling M."/>
            <person name="Daniel R."/>
        </authorList>
    </citation>
    <scope>NUCLEOTIDE SEQUENCE</scope>
</reference>
<comment type="caution">
    <text evidence="2">The sequence shown here is derived from an EMBL/GenBank/DDBJ whole genome shotgun (WGS) entry which is preliminary data.</text>
</comment>
<dbReference type="SUPFAM" id="SSF55785">
    <property type="entry name" value="PYP-like sensor domain (PAS domain)"/>
    <property type="match status" value="1"/>
</dbReference>
<dbReference type="SMART" id="SM00267">
    <property type="entry name" value="GGDEF"/>
    <property type="match status" value="1"/>
</dbReference>
<dbReference type="Gene3D" id="3.30.70.270">
    <property type="match status" value="1"/>
</dbReference>
<dbReference type="EC" id="3.1.4.52" evidence="2"/>
<dbReference type="InterPro" id="IPR035965">
    <property type="entry name" value="PAS-like_dom_sf"/>
</dbReference>
<dbReference type="Pfam" id="PF00990">
    <property type="entry name" value="GGDEF"/>
    <property type="match status" value="1"/>
</dbReference>
<dbReference type="Gene3D" id="3.30.450.20">
    <property type="entry name" value="PAS domain"/>
    <property type="match status" value="1"/>
</dbReference>
<dbReference type="EMBL" id="MLJW01000282">
    <property type="protein sequence ID" value="OIQ90715.1"/>
    <property type="molecule type" value="Genomic_DNA"/>
</dbReference>
<name>A0A1J5RMG0_9ZZZZ</name>
<protein>
    <submittedName>
        <fullName evidence="2">Cyclic di-GMP phosphodiesterase Gmr</fullName>
        <ecNumber evidence="2">3.1.4.52</ecNumber>
    </submittedName>
</protein>
<organism evidence="2">
    <name type="scientific">mine drainage metagenome</name>
    <dbReference type="NCBI Taxonomy" id="410659"/>
    <lineage>
        <taxon>unclassified sequences</taxon>
        <taxon>metagenomes</taxon>
        <taxon>ecological metagenomes</taxon>
    </lineage>
</organism>
<proteinExistence type="predicted"/>
<dbReference type="AlphaFoldDB" id="A0A1J5RMG0"/>
<dbReference type="PANTHER" id="PTHR46663">
    <property type="entry name" value="DIGUANYLATE CYCLASE DGCT-RELATED"/>
    <property type="match status" value="1"/>
</dbReference>
<dbReference type="PROSITE" id="PS50887">
    <property type="entry name" value="GGDEF"/>
    <property type="match status" value="1"/>
</dbReference>
<feature type="domain" description="GGDEF" evidence="1">
    <location>
        <begin position="168"/>
        <end position="298"/>
    </location>
</feature>
<accession>A0A1J5RMG0</accession>
<dbReference type="NCBIfam" id="TIGR00254">
    <property type="entry name" value="GGDEF"/>
    <property type="match status" value="1"/>
</dbReference>
<dbReference type="InterPro" id="IPR029787">
    <property type="entry name" value="Nucleotide_cyclase"/>
</dbReference>
<dbReference type="InterPro" id="IPR052163">
    <property type="entry name" value="DGC-Regulatory_Protein"/>
</dbReference>
<gene>
    <name evidence="2" type="primary">gmr_134</name>
    <name evidence="2" type="ORF">GALL_273790</name>
</gene>
<dbReference type="GO" id="GO:0071111">
    <property type="term" value="F:cyclic-guanylate-specific phosphodiesterase activity"/>
    <property type="evidence" value="ECO:0007669"/>
    <property type="project" value="UniProtKB-EC"/>
</dbReference>
<dbReference type="InterPro" id="IPR043128">
    <property type="entry name" value="Rev_trsase/Diguanyl_cyclase"/>
</dbReference>
<evidence type="ECO:0000313" key="2">
    <source>
        <dbReference type="EMBL" id="OIQ90715.1"/>
    </source>
</evidence>
<dbReference type="SUPFAM" id="SSF55073">
    <property type="entry name" value="Nucleotide cyclase"/>
    <property type="match status" value="1"/>
</dbReference>
<dbReference type="Pfam" id="PF08448">
    <property type="entry name" value="PAS_4"/>
    <property type="match status" value="1"/>
</dbReference>
<dbReference type="InterPro" id="IPR000160">
    <property type="entry name" value="GGDEF_dom"/>
</dbReference>
<evidence type="ECO:0000259" key="1">
    <source>
        <dbReference type="PROSITE" id="PS50887"/>
    </source>
</evidence>
<dbReference type="CDD" id="cd01949">
    <property type="entry name" value="GGDEF"/>
    <property type="match status" value="1"/>
</dbReference>